<reference evidence="8 9" key="1">
    <citation type="journal article" date="2016" name="Front. Microbiol.">
        <title>Comprehensive Phylogenetic Analysis of Bovine Non-aureus Staphylococci Species Based on Whole-Genome Sequencing.</title>
        <authorList>
            <person name="Naushad S."/>
            <person name="Barkema H.W."/>
            <person name="Luby C."/>
            <person name="Condas L.A."/>
            <person name="Nobrega D.B."/>
            <person name="Carson D.A."/>
            <person name="De Buck J."/>
        </authorList>
    </citation>
    <scope>NUCLEOTIDE SEQUENCE [LARGE SCALE GENOMIC DNA]</scope>
    <source>
        <strain evidence="8 9">SNUC 5336</strain>
    </source>
</reference>
<dbReference type="SUPFAM" id="SSF55729">
    <property type="entry name" value="Acyl-CoA N-acyltransferases (Nat)"/>
    <property type="match status" value="1"/>
</dbReference>
<dbReference type="EMBL" id="PZHX01000003">
    <property type="protein sequence ID" value="PTK31814.1"/>
    <property type="molecule type" value="Genomic_DNA"/>
</dbReference>
<evidence type="ECO:0000256" key="2">
    <source>
        <dbReference type="ARBA" id="ARBA00022490"/>
    </source>
</evidence>
<dbReference type="InterPro" id="IPR016181">
    <property type="entry name" value="Acyl_CoA_acyltransferase"/>
</dbReference>
<keyword evidence="10" id="KW-1185">Reference proteome</keyword>
<evidence type="ECO:0000256" key="3">
    <source>
        <dbReference type="ARBA" id="ARBA00022679"/>
    </source>
</evidence>
<evidence type="ECO:0000313" key="10">
    <source>
        <dbReference type="Proteomes" id="UP000665944"/>
    </source>
</evidence>
<reference evidence="8" key="2">
    <citation type="submission" date="2018-03" db="EMBL/GenBank/DDBJ databases">
        <authorList>
            <person name="Naushad S."/>
        </authorList>
    </citation>
    <scope>NUCLEOTIDE SEQUENCE</scope>
    <source>
        <strain evidence="8">SNUC 5336</strain>
    </source>
</reference>
<dbReference type="CDD" id="cd04301">
    <property type="entry name" value="NAT_SF"/>
    <property type="match status" value="1"/>
</dbReference>
<dbReference type="InterPro" id="IPR000182">
    <property type="entry name" value="GNAT_dom"/>
</dbReference>
<sequence>MVKPTEEQLTIRAMQVDDVPSVFDIERESFNDSSWTIDAFYHELNENNFAKYFVVIFQEEIIGYLGLWIVIDQAQITTIAIKESFRDYGLGQLLLNYVMDYARHTCDVMSLEVRITNVIAQHVYKKLGFQYGGKRKNYYGEGEDALVMWVNLNE</sequence>
<reference evidence="7 10" key="3">
    <citation type="submission" date="2022-06" db="EMBL/GenBank/DDBJ databases">
        <title>Staphylococcus hominis ShoR14 genome sequence.</title>
        <authorList>
            <person name="Yeo C.C."/>
            <person name="Chew C.H."/>
            <person name="Che Hamzah A.M."/>
            <person name="Al-Trad E.I."/>
        </authorList>
    </citation>
    <scope>NUCLEOTIDE SEQUENCE [LARGE SCALE GENOMIC DNA]</scope>
    <source>
        <strain evidence="7 10">ShoR14</strain>
    </source>
</reference>
<evidence type="ECO:0000313" key="7">
    <source>
        <dbReference type="EMBL" id="MCM5672439.1"/>
    </source>
</evidence>
<keyword evidence="7" id="KW-0689">Ribosomal protein</keyword>
<dbReference type="Gene3D" id="3.40.630.30">
    <property type="match status" value="1"/>
</dbReference>
<dbReference type="GO" id="GO:0005737">
    <property type="term" value="C:cytoplasm"/>
    <property type="evidence" value="ECO:0007669"/>
    <property type="project" value="UniProtKB-SubCell"/>
</dbReference>
<dbReference type="PANTHER" id="PTHR43420">
    <property type="entry name" value="ACETYLTRANSFERASE"/>
    <property type="match status" value="1"/>
</dbReference>
<dbReference type="InterPro" id="IPR050680">
    <property type="entry name" value="YpeA/RimI_acetyltransf"/>
</dbReference>
<gene>
    <name evidence="7" type="primary">rimI</name>
    <name evidence="8" type="ORF">BUZ51_01720</name>
    <name evidence="7" type="ORF">J7T32_006585</name>
</gene>
<comment type="function">
    <text evidence="5">Acetylates the N-terminal alanine of ribosomal protein bS18.</text>
</comment>
<keyword evidence="4 7" id="KW-0012">Acyltransferase</keyword>
<keyword evidence="3 7" id="KW-0808">Transferase</keyword>
<proteinExistence type="inferred from homology"/>
<protein>
    <recommendedName>
        <fullName evidence="5">[Ribosomal protein bS18]-alanine N-acetyltransferase</fullName>
        <ecNumber evidence="5">2.3.1.266</ecNumber>
    </recommendedName>
</protein>
<comment type="caution">
    <text evidence="7">The sequence shown here is derived from an EMBL/GenBank/DDBJ whole genome shotgun (WGS) entry which is preliminary data.</text>
</comment>
<dbReference type="EC" id="2.3.1.266" evidence="5"/>
<evidence type="ECO:0000256" key="5">
    <source>
        <dbReference type="RuleBase" id="RU363094"/>
    </source>
</evidence>
<dbReference type="Proteomes" id="UP000241540">
    <property type="component" value="Unassembled WGS sequence"/>
</dbReference>
<evidence type="ECO:0000259" key="6">
    <source>
        <dbReference type="PROSITE" id="PS51186"/>
    </source>
</evidence>
<dbReference type="Proteomes" id="UP000665944">
    <property type="component" value="Unassembled WGS sequence"/>
</dbReference>
<evidence type="ECO:0000313" key="9">
    <source>
        <dbReference type="Proteomes" id="UP000241540"/>
    </source>
</evidence>
<dbReference type="AlphaFoldDB" id="A0A4Q9WPG8"/>
<dbReference type="InterPro" id="IPR006464">
    <property type="entry name" value="AcTrfase_RimI/Ard1"/>
</dbReference>
<comment type="similarity">
    <text evidence="1 5">Belongs to the acetyltransferase family. RimI subfamily.</text>
</comment>
<dbReference type="PANTHER" id="PTHR43420:SF44">
    <property type="entry name" value="ACETYLTRANSFERASE YPEA"/>
    <property type="match status" value="1"/>
</dbReference>
<evidence type="ECO:0000256" key="1">
    <source>
        <dbReference type="ARBA" id="ARBA00005395"/>
    </source>
</evidence>
<organism evidence="7 10">
    <name type="scientific">Staphylococcus hominis</name>
    <dbReference type="NCBI Taxonomy" id="1290"/>
    <lineage>
        <taxon>Bacteria</taxon>
        <taxon>Bacillati</taxon>
        <taxon>Bacillota</taxon>
        <taxon>Bacilli</taxon>
        <taxon>Bacillales</taxon>
        <taxon>Staphylococcaceae</taxon>
        <taxon>Staphylococcus</taxon>
    </lineage>
</organism>
<dbReference type="NCBIfam" id="TIGR01575">
    <property type="entry name" value="rimI"/>
    <property type="match status" value="1"/>
</dbReference>
<dbReference type="GO" id="GO:0005840">
    <property type="term" value="C:ribosome"/>
    <property type="evidence" value="ECO:0007669"/>
    <property type="project" value="UniProtKB-KW"/>
</dbReference>
<keyword evidence="7" id="KW-0687">Ribonucleoprotein</keyword>
<dbReference type="Pfam" id="PF00583">
    <property type="entry name" value="Acetyltransf_1"/>
    <property type="match status" value="1"/>
</dbReference>
<comment type="subcellular location">
    <subcellularLocation>
        <location evidence="5">Cytoplasm</location>
    </subcellularLocation>
</comment>
<accession>A0A4Q9WPG8</accession>
<feature type="domain" description="N-acetyltransferase" evidence="6">
    <location>
        <begin position="9"/>
        <end position="153"/>
    </location>
</feature>
<name>A0A4Q9WPG8_STAHO</name>
<dbReference type="GO" id="GO:0008999">
    <property type="term" value="F:protein-N-terminal-alanine acetyltransferase activity"/>
    <property type="evidence" value="ECO:0007669"/>
    <property type="project" value="UniProtKB-EC"/>
</dbReference>
<dbReference type="PROSITE" id="PS51186">
    <property type="entry name" value="GNAT"/>
    <property type="match status" value="1"/>
</dbReference>
<evidence type="ECO:0000313" key="8">
    <source>
        <dbReference type="EMBL" id="PTK31814.1"/>
    </source>
</evidence>
<comment type="catalytic activity">
    <reaction evidence="5">
        <text>N-terminal L-alanyl-[ribosomal protein bS18] + acetyl-CoA = N-terminal N(alpha)-acetyl-L-alanyl-[ribosomal protein bS18] + CoA + H(+)</text>
        <dbReference type="Rhea" id="RHEA:43756"/>
        <dbReference type="Rhea" id="RHEA-COMP:10676"/>
        <dbReference type="Rhea" id="RHEA-COMP:10677"/>
        <dbReference type="ChEBI" id="CHEBI:15378"/>
        <dbReference type="ChEBI" id="CHEBI:57287"/>
        <dbReference type="ChEBI" id="CHEBI:57288"/>
        <dbReference type="ChEBI" id="CHEBI:64718"/>
        <dbReference type="ChEBI" id="CHEBI:83683"/>
        <dbReference type="EC" id="2.3.1.266"/>
    </reaction>
</comment>
<keyword evidence="2 5" id="KW-0963">Cytoplasm</keyword>
<dbReference type="EMBL" id="JAGHKT020000007">
    <property type="protein sequence ID" value="MCM5672439.1"/>
    <property type="molecule type" value="Genomic_DNA"/>
</dbReference>
<evidence type="ECO:0000256" key="4">
    <source>
        <dbReference type="ARBA" id="ARBA00023315"/>
    </source>
</evidence>